<dbReference type="Proteomes" id="UP000269115">
    <property type="component" value="Unassembled WGS sequence"/>
</dbReference>
<comment type="similarity">
    <text evidence="1">Belongs to the bacterial secretin family.</text>
</comment>
<dbReference type="PANTHER" id="PTHR30332:SF17">
    <property type="entry name" value="TYPE IV PILIATION SYSTEM PROTEIN DR_0774-RELATED"/>
    <property type="match status" value="1"/>
</dbReference>
<evidence type="ECO:0000259" key="3">
    <source>
        <dbReference type="Pfam" id="PF00263"/>
    </source>
</evidence>
<name>A0A9X8HH80_PSEPU</name>
<feature type="domain" description="Type II/III secretion system secretin-like" evidence="3">
    <location>
        <begin position="227"/>
        <end position="388"/>
    </location>
</feature>
<feature type="chain" id="PRO_5040737786" evidence="2">
    <location>
        <begin position="29"/>
        <end position="431"/>
    </location>
</feature>
<dbReference type="RefSeq" id="WP_054916708.1">
    <property type="nucleotide sequence ID" value="NZ_LKGZ01000007.1"/>
</dbReference>
<feature type="domain" description="Pilus formation protein N-terminal" evidence="4">
    <location>
        <begin position="41"/>
        <end position="107"/>
    </location>
</feature>
<dbReference type="PANTHER" id="PTHR30332">
    <property type="entry name" value="PROBABLE GENERAL SECRETION PATHWAY PROTEIN D"/>
    <property type="match status" value="1"/>
</dbReference>
<dbReference type="GO" id="GO:0015627">
    <property type="term" value="C:type II protein secretion system complex"/>
    <property type="evidence" value="ECO:0007669"/>
    <property type="project" value="TreeGrafter"/>
</dbReference>
<dbReference type="AlphaFoldDB" id="A0A9X8HH80"/>
<dbReference type="GO" id="GO:0009306">
    <property type="term" value="P:protein secretion"/>
    <property type="evidence" value="ECO:0007669"/>
    <property type="project" value="InterPro"/>
</dbReference>
<sequence>MSSRSELMFKRSILTLLLLGGPAAHALAAPSGCAGLSPVPASIELDQGLQQEIRLPVPITRAAVGDPNIADVQASGERGVVVSAVGPGATSLMLWTACASVPRQSMLFIKGRATAEMADSALPPSLDPLLPSQVQADIRFVEVSRTKLKEAGTRLFFKGSNNSLFGSPGSVPNTTVSPGYVPGAVTSPDGGGVGGLVKVRPSIPLNNDVFNIVWGGGSSRFLAAIDALESSGFAYTLARPSLVVLSGLTASFLAGGEIPIPVPSTGSDTVTIEYKEFGIRLALSPTVVSRDRITLKVAPEVSELDYNNAVRIAGVTVPGLTVRRTDTSVSLADGESFIISGLISSSARSAVDKFPGLGDVPILGAFFRQSSISREETELLMIVTPRLVQPLAANAKLPELPGERLRTYDPSWGRLFFLENGNFEQRSGLSQ</sequence>
<keyword evidence="2" id="KW-0732">Signal</keyword>
<dbReference type="InterPro" id="IPR004846">
    <property type="entry name" value="T2SS/T3SS_dom"/>
</dbReference>
<dbReference type="InterPro" id="IPR032789">
    <property type="entry name" value="T2SS-T3SS_pil_N"/>
</dbReference>
<gene>
    <name evidence="5" type="ORF">EDF85_3617</name>
</gene>
<dbReference type="InterPro" id="IPR001775">
    <property type="entry name" value="GspD/PilQ"/>
</dbReference>
<dbReference type="GeneID" id="87479186"/>
<comment type="caution">
    <text evidence="5">The sequence shown here is derived from an EMBL/GenBank/DDBJ whole genome shotgun (WGS) entry which is preliminary data.</text>
</comment>
<evidence type="ECO:0000313" key="6">
    <source>
        <dbReference type="Proteomes" id="UP000269115"/>
    </source>
</evidence>
<evidence type="ECO:0000256" key="2">
    <source>
        <dbReference type="SAM" id="SignalP"/>
    </source>
</evidence>
<evidence type="ECO:0000313" key="5">
    <source>
        <dbReference type="EMBL" id="ROQ47889.1"/>
    </source>
</evidence>
<dbReference type="InterPro" id="IPR050810">
    <property type="entry name" value="Bact_Secretion_Sys_Channel"/>
</dbReference>
<evidence type="ECO:0000256" key="1">
    <source>
        <dbReference type="RuleBase" id="RU004003"/>
    </source>
</evidence>
<feature type="signal peptide" evidence="2">
    <location>
        <begin position="1"/>
        <end position="28"/>
    </location>
</feature>
<evidence type="ECO:0000259" key="4">
    <source>
        <dbReference type="Pfam" id="PF13629"/>
    </source>
</evidence>
<reference evidence="5 6" key="1">
    <citation type="submission" date="2018-11" db="EMBL/GenBank/DDBJ databases">
        <title>Genomic analyses of the natural microbiome of Caenorhabditis elegans.</title>
        <authorList>
            <person name="Samuel B."/>
        </authorList>
    </citation>
    <scope>NUCLEOTIDE SEQUENCE [LARGE SCALE GENOMIC DNA]</scope>
    <source>
        <strain evidence="5 6">BIGb0473</strain>
    </source>
</reference>
<accession>A0A9X8HH80</accession>
<dbReference type="PRINTS" id="PR00811">
    <property type="entry name" value="BCTERIALGSPD"/>
</dbReference>
<proteinExistence type="inferred from homology"/>
<dbReference type="Pfam" id="PF13629">
    <property type="entry name" value="T2SS-T3SS_pil_N"/>
    <property type="match status" value="1"/>
</dbReference>
<dbReference type="Pfam" id="PF00263">
    <property type="entry name" value="Secretin"/>
    <property type="match status" value="1"/>
</dbReference>
<dbReference type="EMBL" id="RJUR01000015">
    <property type="protein sequence ID" value="ROQ47889.1"/>
    <property type="molecule type" value="Genomic_DNA"/>
</dbReference>
<organism evidence="5 6">
    <name type="scientific">Pseudomonas putida</name>
    <name type="common">Arthrobacter siderocapsulatus</name>
    <dbReference type="NCBI Taxonomy" id="303"/>
    <lineage>
        <taxon>Bacteria</taxon>
        <taxon>Pseudomonadati</taxon>
        <taxon>Pseudomonadota</taxon>
        <taxon>Gammaproteobacteria</taxon>
        <taxon>Pseudomonadales</taxon>
        <taxon>Pseudomonadaceae</taxon>
        <taxon>Pseudomonas</taxon>
    </lineage>
</organism>
<protein>
    <submittedName>
        <fullName evidence="5">Pilus assembly protein CpaC</fullName>
    </submittedName>
</protein>